<accession>E2D2M1</accession>
<organism evidence="1">
    <name type="scientific">uncultured soil bacterium</name>
    <dbReference type="NCBI Taxonomy" id="164851"/>
    <lineage>
        <taxon>Bacteria</taxon>
        <taxon>environmental samples</taxon>
    </lineage>
</organism>
<proteinExistence type="predicted"/>
<name>E2D2M1_9BACT</name>
<reference evidence="1" key="1">
    <citation type="journal article" date="2010" name="Biopolymers">
        <title>Cloning large natural product gene clusters from the environment: piecing environmental DNA gene clusters back together with TAR.</title>
        <authorList>
            <person name="Kim J.H."/>
            <person name="Feng Z."/>
            <person name="Bauer J.D."/>
            <person name="Kallifidas D."/>
            <person name="Calle P.Y."/>
            <person name="Brady S.F."/>
        </authorList>
    </citation>
    <scope>NUCLEOTIDE SEQUENCE</scope>
</reference>
<protein>
    <submittedName>
        <fullName evidence="1">Uncharacterized protein</fullName>
    </submittedName>
</protein>
<sequence length="260" mass="28544">MKRRSVGSVTADLTARTARGGTAVMKYGALRDALWLLRHARHRAAWLALARFFAARHRVRPHDRDAAIALKLYAPILRQEPGLVPLDIAAALIADYTAWQREAVSDALRAIEDRDLGGMDRAIARLHRASDGLPEGHGERSIWLSRLAMVLRSRYQLTGEPADLTRMAFFARQAVDTAVTAGSGADAALTYAYALLERHSVDDDRDVLDACISWFERGLNALTGGYATRKAAVLAYSDTLVRKVAATGDPSAERRVRALL</sequence>
<dbReference type="EMBL" id="GQ475284">
    <property type="protein sequence ID" value="ADK54885.1"/>
    <property type="molecule type" value="Genomic_DNA"/>
</dbReference>
<dbReference type="AlphaFoldDB" id="E2D2M1"/>
<feature type="non-terminal residue" evidence="1">
    <location>
        <position position="260"/>
    </location>
</feature>
<evidence type="ECO:0000313" key="1">
    <source>
        <dbReference type="EMBL" id="ADK54885.1"/>
    </source>
</evidence>